<accession>A0A812L7Q6</accession>
<name>A0A812L7Q6_SYMPI</name>
<evidence type="ECO:0000256" key="1">
    <source>
        <dbReference type="SAM" id="MobiDB-lite"/>
    </source>
</evidence>
<organism evidence="2 3">
    <name type="scientific">Symbiodinium pilosum</name>
    <name type="common">Dinoflagellate</name>
    <dbReference type="NCBI Taxonomy" id="2952"/>
    <lineage>
        <taxon>Eukaryota</taxon>
        <taxon>Sar</taxon>
        <taxon>Alveolata</taxon>
        <taxon>Dinophyceae</taxon>
        <taxon>Suessiales</taxon>
        <taxon>Symbiodiniaceae</taxon>
        <taxon>Symbiodinium</taxon>
    </lineage>
</organism>
<gene>
    <name evidence="2" type="primary">COG4</name>
    <name evidence="2" type="ORF">SPIL2461_LOCUS4262</name>
</gene>
<protein>
    <submittedName>
        <fullName evidence="2">COG4 protein</fullName>
    </submittedName>
</protein>
<evidence type="ECO:0000313" key="2">
    <source>
        <dbReference type="EMBL" id="CAE7242392.1"/>
    </source>
</evidence>
<evidence type="ECO:0000313" key="3">
    <source>
        <dbReference type="Proteomes" id="UP000649617"/>
    </source>
</evidence>
<keyword evidence="3" id="KW-1185">Reference proteome</keyword>
<comment type="caution">
    <text evidence="2">The sequence shown here is derived from an EMBL/GenBank/DDBJ whole genome shotgun (WGS) entry which is preliminary data.</text>
</comment>
<reference evidence="2" key="1">
    <citation type="submission" date="2021-02" db="EMBL/GenBank/DDBJ databases">
        <authorList>
            <person name="Dougan E. K."/>
            <person name="Rhodes N."/>
            <person name="Thang M."/>
            <person name="Chan C."/>
        </authorList>
    </citation>
    <scope>NUCLEOTIDE SEQUENCE</scope>
</reference>
<sequence>MPKTGPYFLKGDRAYVTEYDVPSPDDQDLPEPISKMGESKSAQGGARVTSAVPILEATVGKKAKVIEYFSQDVLVQHSLDEAMATVTRSILTDKNEHLQGTPSYVPKYKVSEAGGMLARVPVYGTIDAGFRVDLIFSALYYALNEDGTARIHKVLDTFIIGKIESGAFRFCGREYLQSEDGGIHVNVRDNTKTVKPITIPQGAKHSTPVTPQQRTALRSVVGSLAWISRAARPDIAYRVNALQTAVSKPTVATLVDANKVLVLELALKDITYKANALEWKNLALVTFSDASAVETGDRIRAAVLELQGRLPSLRHWDDLSRRLMLHLWMSDCRSLTDHLLSPVTRKVADKRLAIELEALRQSLREEDTLTHELYHPYGDRLSWVPTHLQLADYLTKSMKPTLANRAVDENRATVREAGPGETPQNPLEEIQDEA</sequence>
<dbReference type="AlphaFoldDB" id="A0A812L7Q6"/>
<proteinExistence type="predicted"/>
<dbReference type="EMBL" id="CAJNIZ010005521">
    <property type="protein sequence ID" value="CAE7242392.1"/>
    <property type="molecule type" value="Genomic_DNA"/>
</dbReference>
<feature type="region of interest" description="Disordered" evidence="1">
    <location>
        <begin position="410"/>
        <end position="434"/>
    </location>
</feature>
<feature type="region of interest" description="Disordered" evidence="1">
    <location>
        <begin position="20"/>
        <end position="44"/>
    </location>
</feature>
<dbReference type="OrthoDB" id="446901at2759"/>
<dbReference type="Proteomes" id="UP000649617">
    <property type="component" value="Unassembled WGS sequence"/>
</dbReference>